<dbReference type="InterPro" id="IPR004421">
    <property type="entry name" value="Carbamoyltransferase_HypF"/>
</dbReference>
<dbReference type="EMBL" id="JAYGHX010000007">
    <property type="protein sequence ID" value="MEA5391947.1"/>
    <property type="molecule type" value="Genomic_DNA"/>
</dbReference>
<keyword evidence="5" id="KW-0863">Zinc-finger</keyword>
<dbReference type="GO" id="GO:0016874">
    <property type="term" value="F:ligase activity"/>
    <property type="evidence" value="ECO:0007669"/>
    <property type="project" value="UniProtKB-KW"/>
</dbReference>
<evidence type="ECO:0000256" key="8">
    <source>
        <dbReference type="PROSITE-ProRule" id="PRU00520"/>
    </source>
</evidence>
<keyword evidence="6" id="KW-0862">Zinc</keyword>
<protein>
    <recommendedName>
        <fullName evidence="8">acylphosphatase</fullName>
        <ecNumber evidence="8">3.6.1.7</ecNumber>
    </recommendedName>
</protein>
<feature type="domain" description="Acylphosphatase-like" evidence="9">
    <location>
        <begin position="9"/>
        <end position="101"/>
    </location>
</feature>
<dbReference type="InterPro" id="IPR011125">
    <property type="entry name" value="Znf_HypF"/>
</dbReference>
<dbReference type="InterPro" id="IPR006070">
    <property type="entry name" value="Sua5-like_dom"/>
</dbReference>
<dbReference type="EC" id="3.6.1.7" evidence="8"/>
<feature type="active site" evidence="8">
    <location>
        <position position="42"/>
    </location>
</feature>
<accession>A0ABU5RW01</accession>
<evidence type="ECO:0000313" key="11">
    <source>
        <dbReference type="EMBL" id="MEA5391947.1"/>
    </source>
</evidence>
<comment type="caution">
    <text evidence="11">The sequence shown here is derived from an EMBL/GenBank/DDBJ whole genome shotgun (WGS) entry which is preliminary data.</text>
</comment>
<evidence type="ECO:0000256" key="2">
    <source>
        <dbReference type="ARBA" id="ARBA00008097"/>
    </source>
</evidence>
<dbReference type="InterPro" id="IPR036046">
    <property type="entry name" value="Acylphosphatase-like_dom_sf"/>
</dbReference>
<dbReference type="InterPro" id="IPR041440">
    <property type="entry name" value="HypF_C"/>
</dbReference>
<proteinExistence type="inferred from homology"/>
<keyword evidence="8" id="KW-0378">Hydrolase</keyword>
<evidence type="ECO:0000259" key="9">
    <source>
        <dbReference type="PROSITE" id="PS51160"/>
    </source>
</evidence>
<keyword evidence="4" id="KW-0479">Metal-binding</keyword>
<dbReference type="InterPro" id="IPR017945">
    <property type="entry name" value="DHBP_synth_RibB-like_a/b_dom"/>
</dbReference>
<dbReference type="InterPro" id="IPR001792">
    <property type="entry name" value="Acylphosphatase-like_dom"/>
</dbReference>
<dbReference type="Gene3D" id="3.30.420.360">
    <property type="match status" value="1"/>
</dbReference>
<evidence type="ECO:0000259" key="10">
    <source>
        <dbReference type="PROSITE" id="PS51163"/>
    </source>
</evidence>
<evidence type="ECO:0000256" key="6">
    <source>
        <dbReference type="ARBA" id="ARBA00022833"/>
    </source>
</evidence>
<dbReference type="InterPro" id="IPR051060">
    <property type="entry name" value="Carbamoyltrans_HypF-like"/>
</dbReference>
<evidence type="ECO:0000256" key="4">
    <source>
        <dbReference type="ARBA" id="ARBA00022723"/>
    </source>
</evidence>
<feature type="domain" description="YrdC-like" evidence="10">
    <location>
        <begin position="223"/>
        <end position="414"/>
    </location>
</feature>
<dbReference type="Pfam" id="PF22521">
    <property type="entry name" value="HypF_C_2"/>
    <property type="match status" value="1"/>
</dbReference>
<dbReference type="PANTHER" id="PTHR42959:SF1">
    <property type="entry name" value="CARBAMOYLTRANSFERASE HYPF"/>
    <property type="match status" value="1"/>
</dbReference>
<dbReference type="PROSITE" id="PS51163">
    <property type="entry name" value="YRDC"/>
    <property type="match status" value="1"/>
</dbReference>
<comment type="pathway">
    <text evidence="1">Protein modification; [NiFe] hydrogenase maturation.</text>
</comment>
<dbReference type="Gene3D" id="3.90.870.50">
    <property type="match status" value="1"/>
</dbReference>
<dbReference type="Pfam" id="PF07503">
    <property type="entry name" value="zf-HYPF"/>
    <property type="match status" value="2"/>
</dbReference>
<evidence type="ECO:0000256" key="1">
    <source>
        <dbReference type="ARBA" id="ARBA00004711"/>
    </source>
</evidence>
<dbReference type="Gene3D" id="3.30.110.120">
    <property type="match status" value="1"/>
</dbReference>
<dbReference type="InterPro" id="IPR055128">
    <property type="entry name" value="HypF_C_2"/>
</dbReference>
<evidence type="ECO:0000256" key="3">
    <source>
        <dbReference type="ARBA" id="ARBA00022598"/>
    </source>
</evidence>
<evidence type="ECO:0000256" key="5">
    <source>
        <dbReference type="ARBA" id="ARBA00022771"/>
    </source>
</evidence>
<keyword evidence="3 11" id="KW-0436">Ligase</keyword>
<comment type="catalytic activity">
    <reaction evidence="7">
        <text>C-terminal L-cysteinyl-[HypE protein] + carbamoyl phosphate + ATP + H2O = C-terminal S-carboxamide-L-cysteinyl-[HypE protein] + AMP + phosphate + diphosphate + H(+)</text>
        <dbReference type="Rhea" id="RHEA:55636"/>
        <dbReference type="Rhea" id="RHEA-COMP:14247"/>
        <dbReference type="Rhea" id="RHEA-COMP:14392"/>
        <dbReference type="ChEBI" id="CHEBI:15377"/>
        <dbReference type="ChEBI" id="CHEBI:15378"/>
        <dbReference type="ChEBI" id="CHEBI:30616"/>
        <dbReference type="ChEBI" id="CHEBI:33019"/>
        <dbReference type="ChEBI" id="CHEBI:43474"/>
        <dbReference type="ChEBI" id="CHEBI:58228"/>
        <dbReference type="ChEBI" id="CHEBI:76913"/>
        <dbReference type="ChEBI" id="CHEBI:139126"/>
        <dbReference type="ChEBI" id="CHEBI:456215"/>
    </reaction>
</comment>
<keyword evidence="12" id="KW-1185">Reference proteome</keyword>
<comment type="catalytic activity">
    <reaction evidence="8">
        <text>an acyl phosphate + H2O = a carboxylate + phosphate + H(+)</text>
        <dbReference type="Rhea" id="RHEA:14965"/>
        <dbReference type="ChEBI" id="CHEBI:15377"/>
        <dbReference type="ChEBI" id="CHEBI:15378"/>
        <dbReference type="ChEBI" id="CHEBI:29067"/>
        <dbReference type="ChEBI" id="CHEBI:43474"/>
        <dbReference type="ChEBI" id="CHEBI:59918"/>
        <dbReference type="EC" id="3.6.1.7"/>
    </reaction>
</comment>
<dbReference type="Pfam" id="PF17788">
    <property type="entry name" value="HypF_C"/>
    <property type="match status" value="1"/>
</dbReference>
<dbReference type="PANTHER" id="PTHR42959">
    <property type="entry name" value="CARBAMOYLTRANSFERASE"/>
    <property type="match status" value="1"/>
</dbReference>
<organism evidence="11 12">
    <name type="scientific">Cyanobium gracile UHCC 0139</name>
    <dbReference type="NCBI Taxonomy" id="3110308"/>
    <lineage>
        <taxon>Bacteria</taxon>
        <taxon>Bacillati</taxon>
        <taxon>Cyanobacteriota</taxon>
        <taxon>Cyanophyceae</taxon>
        <taxon>Synechococcales</taxon>
        <taxon>Prochlorococcaceae</taxon>
        <taxon>Cyanobium</taxon>
    </lineage>
</organism>
<feature type="active site" evidence="8">
    <location>
        <position position="24"/>
    </location>
</feature>
<dbReference type="Pfam" id="PF00708">
    <property type="entry name" value="Acylphosphatase"/>
    <property type="match status" value="1"/>
</dbReference>
<dbReference type="PROSITE" id="PS51160">
    <property type="entry name" value="ACYLPHOSPHATASE_3"/>
    <property type="match status" value="1"/>
</dbReference>
<dbReference type="NCBIfam" id="TIGR00143">
    <property type="entry name" value="hypF"/>
    <property type="match status" value="1"/>
</dbReference>
<name>A0ABU5RW01_9CYAN</name>
<dbReference type="RefSeq" id="WP_323305927.1">
    <property type="nucleotide sequence ID" value="NZ_JAYGHX010000007.1"/>
</dbReference>
<gene>
    <name evidence="11" type="primary">hypF</name>
    <name evidence="11" type="ORF">VB738_11840</name>
</gene>
<comment type="similarity">
    <text evidence="2">Belongs to the carbamoyltransferase HypF family.</text>
</comment>
<dbReference type="Pfam" id="PF01300">
    <property type="entry name" value="Sua5_yciO_yrdC"/>
    <property type="match status" value="1"/>
</dbReference>
<sequence length="844" mass="87004">MPPLAERAQLHLECRGVVQGVGFRPLVHRLARDLDLRGEVENGPGAVRLRLEGDRRSLETFLRRLPQQLPPGARLEPLDPVWSAAAGPAVGPFQAGVRIMAGQARPLRIDLIASSLVADRAPCRACLAELADPADRRFGYPFISCCDCGPRFSIATAEPWARAHTTLAPFALCPACRREFEDPSDRRFHAETIACPACGPRLALLDASGAPVAGSAAGDGSPAALIRACCGLLAAGKVLALQGVGGFQLLVAATDTEAVARLRRRKRRPAKPFALLVAEVEALAPFCAIDAAERLALADPAAPIVLLRRRLGAPDALPGVAPGSPCLGAMLPASPLHDLLARAFGRPLVATSGNPSGEPLCIDPAEAVGRLGVGAGEPIADAFLVHDRAIARPLDDSVLQLIDGRPALLRRARGHAPEPLVLGPMPGARSGGLVALGSDLKSAPALALEGRVWLSPHLGDLAEGRLLSRLAAGLEAIERRWGDGVGAIACDAHPGYLSHQLAAAQPWPRRPVQHHRAHGLVVLAEHGLETPLLAFTWDGLGYAPPPESATGEPAATELAAGGSARLWGGELLLLGGPGGLPCERLVALRPFPLPGGERAMAEPRRAALGLLAAAGPGALGHPGARHTLAAFEAADRRLLLQAIAGGCNSPLTTSVGRLFDAVASLLDLVQVQSHEGEGGLRLQGAASAAPAASADSPAGDPGDWPFPLVQPGAVAASGADGPTLGWLDWEPLLLTLLAAIAAGTPASLCAARFHQALVVALAGTAAIATAAEGAPVALAGGCFQNRLLLEGAIGALRARALRPFWPERVPCNDGGLALGQLWAAAGPWADPAGAPTTRWRDHAP</sequence>
<evidence type="ECO:0000256" key="7">
    <source>
        <dbReference type="ARBA" id="ARBA00048220"/>
    </source>
</evidence>
<dbReference type="SUPFAM" id="SSF55821">
    <property type="entry name" value="YrdC/RibB"/>
    <property type="match status" value="1"/>
</dbReference>
<dbReference type="Gene3D" id="3.30.420.40">
    <property type="match status" value="1"/>
</dbReference>
<evidence type="ECO:0000313" key="12">
    <source>
        <dbReference type="Proteomes" id="UP001304461"/>
    </source>
</evidence>
<reference evidence="11 12" key="1">
    <citation type="submission" date="2023-12" db="EMBL/GenBank/DDBJ databases">
        <title>Baltic Sea Cyanobacteria.</title>
        <authorList>
            <person name="Delbaje E."/>
            <person name="Fewer D.P."/>
            <person name="Shishido T.K."/>
        </authorList>
    </citation>
    <scope>NUCLEOTIDE SEQUENCE [LARGE SCALE GENOMIC DNA]</scope>
    <source>
        <strain evidence="11 12">UHCC 0139</strain>
    </source>
</reference>
<dbReference type="SUPFAM" id="SSF54975">
    <property type="entry name" value="Acylphosphatase/BLUF domain-like"/>
    <property type="match status" value="1"/>
</dbReference>
<dbReference type="Proteomes" id="UP001304461">
    <property type="component" value="Unassembled WGS sequence"/>
</dbReference>